<evidence type="ECO:0000259" key="1">
    <source>
        <dbReference type="SMART" id="SM00881"/>
    </source>
</evidence>
<dbReference type="EMBL" id="KE148153">
    <property type="protein sequence ID" value="EPE06522.1"/>
    <property type="molecule type" value="Genomic_DNA"/>
</dbReference>
<dbReference type="InterPro" id="IPR036291">
    <property type="entry name" value="NAD(P)-bd_dom_sf"/>
</dbReference>
<dbReference type="SMART" id="SM00881">
    <property type="entry name" value="CoA_binding"/>
    <property type="match status" value="1"/>
</dbReference>
<accession>S3C199</accession>
<gene>
    <name evidence="2" type="ORF">F503_02650</name>
</gene>
<evidence type="ECO:0000313" key="2">
    <source>
        <dbReference type="EMBL" id="EPE06522.1"/>
    </source>
</evidence>
<proteinExistence type="predicted"/>
<reference evidence="2 3" key="1">
    <citation type="journal article" date="2013" name="BMC Genomics">
        <title>The genome and transcriptome of the pine saprophyte Ophiostoma piceae, and a comparison with the bark beetle-associated pine pathogen Grosmannia clavigera.</title>
        <authorList>
            <person name="Haridas S."/>
            <person name="Wang Y."/>
            <person name="Lim L."/>
            <person name="Massoumi Alamouti S."/>
            <person name="Jackman S."/>
            <person name="Docking R."/>
            <person name="Robertson G."/>
            <person name="Birol I."/>
            <person name="Bohlmann J."/>
            <person name="Breuil C."/>
        </authorList>
    </citation>
    <scope>NUCLEOTIDE SEQUENCE [LARGE SCALE GENOMIC DNA]</scope>
    <source>
        <strain evidence="2 3">UAMH 11346</strain>
    </source>
</reference>
<name>S3C199_OPHP1</name>
<dbReference type="VEuPathDB" id="FungiDB:F503_02650"/>
<dbReference type="Proteomes" id="UP000016923">
    <property type="component" value="Unassembled WGS sequence"/>
</dbReference>
<dbReference type="SUPFAM" id="SSF51735">
    <property type="entry name" value="NAD(P)-binding Rossmann-fold domains"/>
    <property type="match status" value="1"/>
</dbReference>
<dbReference type="eggNOG" id="ENOG502S6U8">
    <property type="taxonomic scope" value="Eukaryota"/>
</dbReference>
<dbReference type="AlphaFoldDB" id="S3C199"/>
<feature type="domain" description="CoA-binding" evidence="1">
    <location>
        <begin position="10"/>
        <end position="107"/>
    </location>
</feature>
<keyword evidence="3" id="KW-1185">Reference proteome</keyword>
<organism evidence="2 3">
    <name type="scientific">Ophiostoma piceae (strain UAMH 11346)</name>
    <name type="common">Sap stain fungus</name>
    <dbReference type="NCBI Taxonomy" id="1262450"/>
    <lineage>
        <taxon>Eukaryota</taxon>
        <taxon>Fungi</taxon>
        <taxon>Dikarya</taxon>
        <taxon>Ascomycota</taxon>
        <taxon>Pezizomycotina</taxon>
        <taxon>Sordariomycetes</taxon>
        <taxon>Sordariomycetidae</taxon>
        <taxon>Ophiostomatales</taxon>
        <taxon>Ophiostomataceae</taxon>
        <taxon>Ophiostoma</taxon>
    </lineage>
</organism>
<dbReference type="OMA" id="IYNACVL"/>
<dbReference type="STRING" id="1262450.S3C199"/>
<dbReference type="InterPro" id="IPR003781">
    <property type="entry name" value="CoA-bd"/>
</dbReference>
<evidence type="ECO:0000313" key="3">
    <source>
        <dbReference type="Proteomes" id="UP000016923"/>
    </source>
</evidence>
<dbReference type="PANTHER" id="PTHR33303:SF2">
    <property type="entry name" value="COA-BINDING DOMAIN-CONTAINING PROTEIN"/>
    <property type="match status" value="1"/>
</dbReference>
<sequence length="153" mass="16067">MSTEATARAFFAKPYFAVVGASANKAKFGYKIFAWYAYRNLPATPVNPGTAAIAVDGTDHKTIPNLGALPSPRETALSVITPPAVTIEVLREARKLGISAVWLQPGTFDNAVLTFARGPDGFESVVAGDGGRGSEGWCVLVDGDRALQANGKL</sequence>
<dbReference type="Pfam" id="PF13380">
    <property type="entry name" value="CoA_binding_2"/>
    <property type="match status" value="1"/>
</dbReference>
<dbReference type="HOGENOM" id="CLU_112567_1_1_1"/>
<protein>
    <recommendedName>
        <fullName evidence="1">CoA-binding domain-containing protein</fullName>
    </recommendedName>
</protein>
<dbReference type="OrthoDB" id="5138418at2759"/>
<dbReference type="Gene3D" id="3.40.50.720">
    <property type="entry name" value="NAD(P)-binding Rossmann-like Domain"/>
    <property type="match status" value="1"/>
</dbReference>
<dbReference type="PANTHER" id="PTHR33303">
    <property type="entry name" value="CYTOPLASMIC PROTEIN-RELATED"/>
    <property type="match status" value="1"/>
</dbReference>